<feature type="compositionally biased region" description="Polar residues" evidence="1">
    <location>
        <begin position="179"/>
        <end position="189"/>
    </location>
</feature>
<keyword evidence="4" id="KW-1185">Reference proteome</keyword>
<evidence type="ECO:0000259" key="2">
    <source>
        <dbReference type="Pfam" id="PF13763"/>
    </source>
</evidence>
<evidence type="ECO:0000313" key="4">
    <source>
        <dbReference type="Proteomes" id="UP000247454"/>
    </source>
</evidence>
<dbReference type="Proteomes" id="UP000247454">
    <property type="component" value="Unassembled WGS sequence"/>
</dbReference>
<feature type="region of interest" description="Disordered" evidence="1">
    <location>
        <begin position="117"/>
        <end position="257"/>
    </location>
</feature>
<feature type="compositionally biased region" description="Low complexity" evidence="1">
    <location>
        <begin position="1"/>
        <end position="22"/>
    </location>
</feature>
<reference evidence="3 4" key="1">
    <citation type="submission" date="2018-06" db="EMBL/GenBank/DDBJ databases">
        <title>Genomic Encyclopedia of Type Strains, Phase III (KMG-III): the genomes of soil and plant-associated and newly described type strains.</title>
        <authorList>
            <person name="Whitman W."/>
        </authorList>
    </citation>
    <scope>NUCLEOTIDE SEQUENCE [LARGE SCALE GENOMIC DNA]</scope>
    <source>
        <strain evidence="3 4">ORS 1419</strain>
    </source>
</reference>
<evidence type="ECO:0000256" key="1">
    <source>
        <dbReference type="SAM" id="MobiDB-lite"/>
    </source>
</evidence>
<comment type="caution">
    <text evidence="3">The sequence shown here is derived from an EMBL/GenBank/DDBJ whole genome shotgun (WGS) entry which is preliminary data.</text>
</comment>
<organism evidence="3 4">
    <name type="scientific">Phyllobacterium leguminum</name>
    <dbReference type="NCBI Taxonomy" id="314237"/>
    <lineage>
        <taxon>Bacteria</taxon>
        <taxon>Pseudomonadati</taxon>
        <taxon>Pseudomonadota</taxon>
        <taxon>Alphaproteobacteria</taxon>
        <taxon>Hyphomicrobiales</taxon>
        <taxon>Phyllobacteriaceae</taxon>
        <taxon>Phyllobacterium</taxon>
    </lineage>
</organism>
<feature type="domain" description="DUF4167" evidence="2">
    <location>
        <begin position="11"/>
        <end position="83"/>
    </location>
</feature>
<feature type="compositionally biased region" description="Basic residues" evidence="1">
    <location>
        <begin position="223"/>
        <end position="232"/>
    </location>
</feature>
<dbReference type="OrthoDB" id="9816310at2"/>
<protein>
    <submittedName>
        <fullName evidence="3">Uncharacterized protein DUF4167</fullName>
    </submittedName>
</protein>
<dbReference type="InterPro" id="IPR025430">
    <property type="entry name" value="DUF4167"/>
</dbReference>
<accession>A0A318T2S3</accession>
<gene>
    <name evidence="3" type="ORF">C7477_1055</name>
</gene>
<dbReference type="RefSeq" id="WP_110749854.1">
    <property type="nucleotide sequence ID" value="NZ_QJTF01000005.1"/>
</dbReference>
<dbReference type="AlphaFoldDB" id="A0A318T2S3"/>
<dbReference type="Pfam" id="PF13763">
    <property type="entry name" value="DUF4167"/>
    <property type="match status" value="1"/>
</dbReference>
<dbReference type="EMBL" id="QJTF01000005">
    <property type="protein sequence ID" value="PYE88906.1"/>
    <property type="molecule type" value="Genomic_DNA"/>
</dbReference>
<name>A0A318T2S3_9HYPH</name>
<feature type="region of interest" description="Disordered" evidence="1">
    <location>
        <begin position="1"/>
        <end position="36"/>
    </location>
</feature>
<sequence>MRPGQQNRRMRGRGNNNRKGPNPLSRNYESNGPDVKIRGNAQHVAEKYMTLARDAQVSGDRVMAENYLQHAEHYNRIIMAAQANEPVQTQRAEAFDDEMDDDEDGFEQPVATVAVAPKPINGSGPQPVIEGTPAEVVFGGNGAETQRQPGDRRGPNRLRRPRNERFSGGQQAPIEVNGNAAQPSISNEEASPAASIPVQASAPVETNTPVEASAPVEAGETRRPRRVARPRRPVVTESNGEGESPKTDAFVDANSDA</sequence>
<proteinExistence type="predicted"/>
<evidence type="ECO:0000313" key="3">
    <source>
        <dbReference type="EMBL" id="PYE88906.1"/>
    </source>
</evidence>